<dbReference type="InterPro" id="IPR013078">
    <property type="entry name" value="His_Pase_superF_clade-1"/>
</dbReference>
<organism evidence="1 2">
    <name type="scientific">Sporosarcina jeotgali</name>
    <dbReference type="NCBI Taxonomy" id="3020056"/>
    <lineage>
        <taxon>Bacteria</taxon>
        <taxon>Bacillati</taxon>
        <taxon>Bacillota</taxon>
        <taxon>Bacilli</taxon>
        <taxon>Bacillales</taxon>
        <taxon>Caryophanaceae</taxon>
        <taxon>Sporosarcina</taxon>
    </lineage>
</organism>
<dbReference type="PANTHER" id="PTHR48100">
    <property type="entry name" value="BROAD-SPECIFICITY PHOSPHATASE YOR283W-RELATED"/>
    <property type="match status" value="1"/>
</dbReference>
<evidence type="ECO:0000313" key="2">
    <source>
        <dbReference type="Proteomes" id="UP001303532"/>
    </source>
</evidence>
<dbReference type="PANTHER" id="PTHR48100:SF59">
    <property type="entry name" value="ADENOSYLCOBALAMIN_ALPHA-RIBAZOLE PHOSPHATASE"/>
    <property type="match status" value="1"/>
</dbReference>
<dbReference type="InterPro" id="IPR050275">
    <property type="entry name" value="PGM_Phosphatase"/>
</dbReference>
<protein>
    <submittedName>
        <fullName evidence="1">Histidine phosphatase family protein</fullName>
    </submittedName>
</protein>
<dbReference type="CDD" id="cd07067">
    <property type="entry name" value="HP_PGM_like"/>
    <property type="match status" value="1"/>
</dbReference>
<dbReference type="InterPro" id="IPR029033">
    <property type="entry name" value="His_PPase_superfam"/>
</dbReference>
<keyword evidence="2" id="KW-1185">Reference proteome</keyword>
<gene>
    <name evidence="1" type="ORF">PGH26_06955</name>
</gene>
<sequence length="186" mass="21214">MKTTIFIIRHAHSVYTPDELGRPLSSKGFSEAIKLCHALKKEAIDIVISSPYKRAVQTVKGIAEMIDQEVILEDGFMERKLSERPIEDFGAAIKKVWEHPTFFWSGGESNVTAQQRGIEATIKVLDLYAGKNIAVGTHGNIMVLIMNYFDEQYDLSFWNSLEMPDVYKLVFENKKLFEVTHLRSES</sequence>
<dbReference type="SUPFAM" id="SSF53254">
    <property type="entry name" value="Phosphoglycerate mutase-like"/>
    <property type="match status" value="1"/>
</dbReference>
<evidence type="ECO:0000313" key="1">
    <source>
        <dbReference type="EMBL" id="WOV85669.1"/>
    </source>
</evidence>
<reference evidence="1 2" key="1">
    <citation type="submission" date="2023-01" db="EMBL/GenBank/DDBJ databases">
        <title>Sporosarcina sp. nov., isolated from Korean tranditional fermented seafood 'Jeotgal'.</title>
        <authorList>
            <person name="Yang A.-I."/>
        </authorList>
    </citation>
    <scope>NUCLEOTIDE SEQUENCE [LARGE SCALE GENOMIC DNA]</scope>
    <source>
        <strain evidence="1 2">B2O-1</strain>
    </source>
</reference>
<dbReference type="SMART" id="SM00855">
    <property type="entry name" value="PGAM"/>
    <property type="match status" value="1"/>
</dbReference>
<proteinExistence type="predicted"/>
<dbReference type="RefSeq" id="WP_323693267.1">
    <property type="nucleotide sequence ID" value="NZ_CP116341.1"/>
</dbReference>
<dbReference type="EMBL" id="CP116341">
    <property type="protein sequence ID" value="WOV85669.1"/>
    <property type="molecule type" value="Genomic_DNA"/>
</dbReference>
<dbReference type="Gene3D" id="3.40.50.1240">
    <property type="entry name" value="Phosphoglycerate mutase-like"/>
    <property type="match status" value="1"/>
</dbReference>
<accession>A0ABZ0L334</accession>
<dbReference type="Pfam" id="PF00300">
    <property type="entry name" value="His_Phos_1"/>
    <property type="match status" value="1"/>
</dbReference>
<name>A0ABZ0L334_9BACL</name>
<dbReference type="Proteomes" id="UP001303532">
    <property type="component" value="Chromosome"/>
</dbReference>